<dbReference type="EC" id="3.2.1.39" evidence="4"/>
<keyword evidence="8" id="KW-0325">Glycoprotein</keyword>
<comment type="function">
    <text evidence="12">Glucanases play a role in cell expansion during growth, in cell-cell fusion during mating, and in spore release during sporulation. This enzyme may be involved in beta-glucan degradation. Active on laminarin and lichenan.</text>
</comment>
<evidence type="ECO:0000256" key="6">
    <source>
        <dbReference type="ARBA" id="ARBA00022801"/>
    </source>
</evidence>
<dbReference type="PANTHER" id="PTHR16631">
    <property type="entry name" value="GLUCAN 1,3-BETA-GLUCOSIDASE"/>
    <property type="match status" value="1"/>
</dbReference>
<proteinExistence type="inferred from homology"/>
<keyword evidence="6 16" id="KW-0378">Hydrolase</keyword>
<evidence type="ECO:0000256" key="10">
    <source>
        <dbReference type="ARBA" id="ARBA00023316"/>
    </source>
</evidence>
<feature type="transmembrane region" description="Helical" evidence="15">
    <location>
        <begin position="58"/>
        <end position="79"/>
    </location>
</feature>
<accession>A0A316YQW2</accession>
<dbReference type="AlphaFoldDB" id="A0A316YQW2"/>
<dbReference type="RefSeq" id="XP_025378965.1">
    <property type="nucleotide sequence ID" value="XM_025518740.1"/>
</dbReference>
<dbReference type="GO" id="GO:0009986">
    <property type="term" value="C:cell surface"/>
    <property type="evidence" value="ECO:0007669"/>
    <property type="project" value="TreeGrafter"/>
</dbReference>
<comment type="similarity">
    <text evidence="3">Belongs to the glycosyl hydrolase 17 family.</text>
</comment>
<dbReference type="SUPFAM" id="SSF51445">
    <property type="entry name" value="(Trans)glycosidases"/>
    <property type="match status" value="1"/>
</dbReference>
<dbReference type="GO" id="GO:0000272">
    <property type="term" value="P:polysaccharide catabolic process"/>
    <property type="evidence" value="ECO:0007669"/>
    <property type="project" value="UniProtKB-KW"/>
</dbReference>
<dbReference type="GO" id="GO:0042973">
    <property type="term" value="F:glucan endo-1,3-beta-D-glucosidase activity"/>
    <property type="evidence" value="ECO:0007669"/>
    <property type="project" value="UniProtKB-EC"/>
</dbReference>
<comment type="subcellular location">
    <subcellularLocation>
        <location evidence="2">Cell membrane</location>
        <topology evidence="2">Single-pass type II membrane protein</topology>
    </subcellularLocation>
</comment>
<keyword evidence="10" id="KW-0961">Cell wall biogenesis/degradation</keyword>
<protein>
    <recommendedName>
        <fullName evidence="4">glucan endo-1,3-beta-D-glucosidase</fullName>
        <ecNumber evidence="4">3.2.1.39</ecNumber>
    </recommendedName>
    <alternativeName>
        <fullName evidence="14">Endo-1,3-beta-glucanase btgC</fullName>
    </alternativeName>
    <alternativeName>
        <fullName evidence="13">Laminarinase btgC</fullName>
    </alternativeName>
</protein>
<organism evidence="16 17">
    <name type="scientific">Acaromyces ingoldii</name>
    <dbReference type="NCBI Taxonomy" id="215250"/>
    <lineage>
        <taxon>Eukaryota</taxon>
        <taxon>Fungi</taxon>
        <taxon>Dikarya</taxon>
        <taxon>Basidiomycota</taxon>
        <taxon>Ustilaginomycotina</taxon>
        <taxon>Exobasidiomycetes</taxon>
        <taxon>Exobasidiales</taxon>
        <taxon>Cryptobasidiaceae</taxon>
        <taxon>Acaromyces</taxon>
    </lineage>
</organism>
<dbReference type="EMBL" id="KZ819635">
    <property type="protein sequence ID" value="PWN91767.1"/>
    <property type="molecule type" value="Genomic_DNA"/>
</dbReference>
<evidence type="ECO:0000256" key="4">
    <source>
        <dbReference type="ARBA" id="ARBA00012780"/>
    </source>
</evidence>
<evidence type="ECO:0000256" key="15">
    <source>
        <dbReference type="SAM" id="Phobius"/>
    </source>
</evidence>
<evidence type="ECO:0000256" key="14">
    <source>
        <dbReference type="ARBA" id="ARBA00043078"/>
    </source>
</evidence>
<comment type="catalytic activity">
    <reaction evidence="1">
        <text>Hydrolysis of (1-&gt;3)-beta-D-glucosidic linkages in (1-&gt;3)-beta-D-glucans.</text>
        <dbReference type="EC" id="3.2.1.39"/>
    </reaction>
</comment>
<dbReference type="OrthoDB" id="68336at2759"/>
<dbReference type="GeneID" id="37040656"/>
<evidence type="ECO:0000256" key="1">
    <source>
        <dbReference type="ARBA" id="ARBA00000382"/>
    </source>
</evidence>
<dbReference type="FunCoup" id="A0A316YQW2">
    <property type="interactions" value="24"/>
</dbReference>
<reference evidence="16 17" key="1">
    <citation type="journal article" date="2018" name="Mol. Biol. Evol.">
        <title>Broad Genomic Sampling Reveals a Smut Pathogenic Ancestry of the Fungal Clade Ustilaginomycotina.</title>
        <authorList>
            <person name="Kijpornyongpan T."/>
            <person name="Mondo S.J."/>
            <person name="Barry K."/>
            <person name="Sandor L."/>
            <person name="Lee J."/>
            <person name="Lipzen A."/>
            <person name="Pangilinan J."/>
            <person name="LaButti K."/>
            <person name="Hainaut M."/>
            <person name="Henrissat B."/>
            <person name="Grigoriev I.V."/>
            <person name="Spatafora J.W."/>
            <person name="Aime M.C."/>
        </authorList>
    </citation>
    <scope>NUCLEOTIDE SEQUENCE [LARGE SCALE GENOMIC DNA]</scope>
    <source>
        <strain evidence="16 17">MCA 4198</strain>
    </source>
</reference>
<dbReference type="PANTHER" id="PTHR16631:SF17">
    <property type="entry name" value="GLUCAN ENDO-1,3-BETA-GLUCOSIDASE BTGC"/>
    <property type="match status" value="1"/>
</dbReference>
<evidence type="ECO:0000256" key="8">
    <source>
        <dbReference type="ARBA" id="ARBA00023180"/>
    </source>
</evidence>
<keyword evidence="7 15" id="KW-0472">Membrane</keyword>
<keyword evidence="9" id="KW-0119">Carbohydrate metabolism</keyword>
<keyword evidence="11" id="KW-0624">Polysaccharide degradation</keyword>
<dbReference type="STRING" id="215250.A0A316YQW2"/>
<evidence type="ECO:0000256" key="5">
    <source>
        <dbReference type="ARBA" id="ARBA00022475"/>
    </source>
</evidence>
<dbReference type="InterPro" id="IPR050732">
    <property type="entry name" value="Beta-glucan_modifiers"/>
</dbReference>
<keyword evidence="5" id="KW-1003">Cell membrane</keyword>
<dbReference type="Proteomes" id="UP000245768">
    <property type="component" value="Unassembled WGS sequence"/>
</dbReference>
<name>A0A316YQW2_9BASI</name>
<evidence type="ECO:0000256" key="7">
    <source>
        <dbReference type="ARBA" id="ARBA00023136"/>
    </source>
</evidence>
<dbReference type="InParanoid" id="A0A316YQW2"/>
<evidence type="ECO:0000256" key="2">
    <source>
        <dbReference type="ARBA" id="ARBA00004401"/>
    </source>
</evidence>
<dbReference type="GO" id="GO:0005576">
    <property type="term" value="C:extracellular region"/>
    <property type="evidence" value="ECO:0007669"/>
    <property type="project" value="TreeGrafter"/>
</dbReference>
<evidence type="ECO:0000256" key="12">
    <source>
        <dbReference type="ARBA" id="ARBA00037649"/>
    </source>
</evidence>
<gene>
    <name evidence="16" type="ORF">FA10DRAFT_228137</name>
</gene>
<dbReference type="GO" id="GO:0005886">
    <property type="term" value="C:plasma membrane"/>
    <property type="evidence" value="ECO:0007669"/>
    <property type="project" value="UniProtKB-SubCell"/>
</dbReference>
<dbReference type="InterPro" id="IPR017853">
    <property type="entry name" value="GH"/>
</dbReference>
<keyword evidence="15" id="KW-1133">Transmembrane helix</keyword>
<sequence length="410" mass="44356">MSNKNASATNLSPEVFARERYINRMEANEKAAAAGGAYDQGVPPYRAKNGLFAGKKKWWWIAGALLIVAIIAVAVGIAVSKSNKKDSATGAVKSDKNDPSNFEKDPDLHQSFYAMCYTPQDAQYDQGCKASIDAVIEDVQLMSQLTTRLRLYGADCGIPSLVLEAIEKTKVNMTVYLATWLPQPSATDATATYQRQVSELTSAIKQYGVDHVDGVTVGNEYLLNGGSETDLISKMADMRTTLKGLNLPKTIPVGTADAGSMVTTSLAQGSDYVMANVHAWFGELPVDQAAGWVWSYTANQEPASALQASPAPELFIAETGWPTGANATQFETLGAAQAGIPELNTFLDTYVCQANQNITAGDKFSKYFFFEFSDETWKDAMYGGVEAHWGLFTADRKLKTGLTLPNCSHP</sequence>
<dbReference type="Gene3D" id="3.20.20.80">
    <property type="entry name" value="Glycosidases"/>
    <property type="match status" value="2"/>
</dbReference>
<evidence type="ECO:0000313" key="17">
    <source>
        <dbReference type="Proteomes" id="UP000245768"/>
    </source>
</evidence>
<evidence type="ECO:0000256" key="9">
    <source>
        <dbReference type="ARBA" id="ARBA00023277"/>
    </source>
</evidence>
<dbReference type="GO" id="GO:0071555">
    <property type="term" value="P:cell wall organization"/>
    <property type="evidence" value="ECO:0007669"/>
    <property type="project" value="UniProtKB-KW"/>
</dbReference>
<dbReference type="GO" id="GO:0009277">
    <property type="term" value="C:fungal-type cell wall"/>
    <property type="evidence" value="ECO:0007669"/>
    <property type="project" value="TreeGrafter"/>
</dbReference>
<evidence type="ECO:0000256" key="3">
    <source>
        <dbReference type="ARBA" id="ARBA00008773"/>
    </source>
</evidence>
<keyword evidence="15" id="KW-0812">Transmembrane</keyword>
<evidence type="ECO:0000256" key="13">
    <source>
        <dbReference type="ARBA" id="ARBA00042373"/>
    </source>
</evidence>
<evidence type="ECO:0000313" key="16">
    <source>
        <dbReference type="EMBL" id="PWN91767.1"/>
    </source>
</evidence>
<keyword evidence="17" id="KW-1185">Reference proteome</keyword>
<evidence type="ECO:0000256" key="11">
    <source>
        <dbReference type="ARBA" id="ARBA00023326"/>
    </source>
</evidence>